<proteinExistence type="inferred from homology"/>
<keyword evidence="13" id="KW-0472">Membrane</keyword>
<name>A0A8W8K680_MAGGI</name>
<evidence type="ECO:0000256" key="9">
    <source>
        <dbReference type="ARBA" id="ARBA00039086"/>
    </source>
</evidence>
<dbReference type="GO" id="GO:0005125">
    <property type="term" value="F:cytokine activity"/>
    <property type="evidence" value="ECO:0007669"/>
    <property type="project" value="UniProtKB-KW"/>
</dbReference>
<comment type="similarity">
    <text evidence="2">Belongs to the MIF family.</text>
</comment>
<evidence type="ECO:0000256" key="3">
    <source>
        <dbReference type="ARBA" id="ARBA00022514"/>
    </source>
</evidence>
<comment type="subcellular location">
    <subcellularLocation>
        <location evidence="1">Secreted</location>
    </subcellularLocation>
</comment>
<evidence type="ECO:0000256" key="4">
    <source>
        <dbReference type="ARBA" id="ARBA00022525"/>
    </source>
</evidence>
<dbReference type="Gene3D" id="3.30.429.10">
    <property type="entry name" value="Macrophage Migration Inhibitory Factor"/>
    <property type="match status" value="1"/>
</dbReference>
<evidence type="ECO:0000256" key="7">
    <source>
        <dbReference type="ARBA" id="ARBA00036823"/>
    </source>
</evidence>
<protein>
    <recommendedName>
        <fullName evidence="12">L-dopachrome isomerase</fullName>
        <ecNumber evidence="9">5.3.2.1</ecNumber>
        <ecNumber evidence="8">5.3.3.12</ecNumber>
    </recommendedName>
    <alternativeName>
        <fullName evidence="10">L-dopachrome tautomerase</fullName>
    </alternativeName>
    <alternativeName>
        <fullName evidence="11">Phenylpyruvate tautomerase</fullName>
    </alternativeName>
</protein>
<keyword evidence="13" id="KW-0812">Transmembrane</keyword>
<dbReference type="GO" id="GO:0004167">
    <property type="term" value="F:dopachrome isomerase activity"/>
    <property type="evidence" value="ECO:0007669"/>
    <property type="project" value="UniProtKB-EC"/>
</dbReference>
<comment type="catalytic activity">
    <reaction evidence="6">
        <text>3-phenylpyruvate = enol-phenylpyruvate</text>
        <dbReference type="Rhea" id="RHEA:17097"/>
        <dbReference type="ChEBI" id="CHEBI:16815"/>
        <dbReference type="ChEBI" id="CHEBI:18005"/>
        <dbReference type="EC" id="5.3.2.1"/>
    </reaction>
</comment>
<keyword evidence="3" id="KW-0202">Cytokine</keyword>
<dbReference type="EnsemblMetazoa" id="G22135.1">
    <property type="protein sequence ID" value="G22135.1:cds"/>
    <property type="gene ID" value="G22135"/>
</dbReference>
<dbReference type="AlphaFoldDB" id="A0A8W8K680"/>
<dbReference type="PANTHER" id="PTHR11954">
    <property type="entry name" value="D-DOPACHROME DECARBOXYLASE"/>
    <property type="match status" value="1"/>
</dbReference>
<keyword evidence="5" id="KW-0413">Isomerase</keyword>
<dbReference type="EC" id="5.3.2.1" evidence="9"/>
<evidence type="ECO:0000256" key="12">
    <source>
        <dbReference type="ARBA" id="ARBA00042730"/>
    </source>
</evidence>
<accession>A0A8W8K680</accession>
<evidence type="ECO:0000256" key="13">
    <source>
        <dbReference type="SAM" id="Phobius"/>
    </source>
</evidence>
<dbReference type="Pfam" id="PF01187">
    <property type="entry name" value="MIF"/>
    <property type="match status" value="1"/>
</dbReference>
<dbReference type="GO" id="GO:0050178">
    <property type="term" value="F:phenylpyruvate tautomerase activity"/>
    <property type="evidence" value="ECO:0007669"/>
    <property type="project" value="UniProtKB-EC"/>
</dbReference>
<evidence type="ECO:0000256" key="2">
    <source>
        <dbReference type="ARBA" id="ARBA00005851"/>
    </source>
</evidence>
<evidence type="ECO:0000256" key="11">
    <source>
        <dbReference type="ARBA" id="ARBA00041912"/>
    </source>
</evidence>
<dbReference type="InterPro" id="IPR001398">
    <property type="entry name" value="Macrophage_inhib_fac"/>
</dbReference>
<evidence type="ECO:0000313" key="14">
    <source>
        <dbReference type="EnsemblMetazoa" id="G22135.1:cds"/>
    </source>
</evidence>
<organism evidence="14 15">
    <name type="scientific">Magallana gigas</name>
    <name type="common">Pacific oyster</name>
    <name type="synonym">Crassostrea gigas</name>
    <dbReference type="NCBI Taxonomy" id="29159"/>
    <lineage>
        <taxon>Eukaryota</taxon>
        <taxon>Metazoa</taxon>
        <taxon>Spiralia</taxon>
        <taxon>Lophotrochozoa</taxon>
        <taxon>Mollusca</taxon>
        <taxon>Bivalvia</taxon>
        <taxon>Autobranchia</taxon>
        <taxon>Pteriomorphia</taxon>
        <taxon>Ostreida</taxon>
        <taxon>Ostreoidea</taxon>
        <taxon>Ostreidae</taxon>
        <taxon>Magallana</taxon>
    </lineage>
</organism>
<keyword evidence="15" id="KW-1185">Reference proteome</keyword>
<dbReference type="SUPFAM" id="SSF55331">
    <property type="entry name" value="Tautomerase/MIF"/>
    <property type="match status" value="1"/>
</dbReference>
<keyword evidence="13" id="KW-1133">Transmembrane helix</keyword>
<dbReference type="GO" id="GO:0005615">
    <property type="term" value="C:extracellular space"/>
    <property type="evidence" value="ECO:0007669"/>
    <property type="project" value="UniProtKB-KW"/>
</dbReference>
<dbReference type="PANTHER" id="PTHR11954:SF6">
    <property type="entry name" value="MACROPHAGE MIGRATION INHIBITORY FACTOR"/>
    <property type="match status" value="1"/>
</dbReference>
<evidence type="ECO:0000256" key="10">
    <source>
        <dbReference type="ARBA" id="ARBA00041631"/>
    </source>
</evidence>
<evidence type="ECO:0000313" key="15">
    <source>
        <dbReference type="Proteomes" id="UP000005408"/>
    </source>
</evidence>
<evidence type="ECO:0000256" key="8">
    <source>
        <dbReference type="ARBA" id="ARBA00038932"/>
    </source>
</evidence>
<reference evidence="14" key="1">
    <citation type="submission" date="2022-08" db="UniProtKB">
        <authorList>
            <consortium name="EnsemblMetazoa"/>
        </authorList>
    </citation>
    <scope>IDENTIFICATION</scope>
    <source>
        <strain evidence="14">05x7-T-G4-1.051#20</strain>
    </source>
</reference>
<dbReference type="Proteomes" id="UP000005408">
    <property type="component" value="Unassembled WGS sequence"/>
</dbReference>
<dbReference type="EC" id="5.3.3.12" evidence="8"/>
<dbReference type="InterPro" id="IPR014347">
    <property type="entry name" value="Tautomerase/MIF_sf"/>
</dbReference>
<evidence type="ECO:0000256" key="1">
    <source>
        <dbReference type="ARBA" id="ARBA00004613"/>
    </source>
</evidence>
<feature type="transmembrane region" description="Helical" evidence="13">
    <location>
        <begin position="119"/>
        <end position="140"/>
    </location>
</feature>
<evidence type="ECO:0000256" key="5">
    <source>
        <dbReference type="ARBA" id="ARBA00023235"/>
    </source>
</evidence>
<sequence>MYSYPIKQTWSASYQDLNCFADLNVTVRVHPDQMMTLGGTSDPCASVELCNISDGAKTKEDAVAIANFLENKLSIPQSRFYITFTKQSGKDISHGGKTLVNYLASTEKPRRFEDHFDNFIINVFVSITMYNQCFCTAFYYSL</sequence>
<comment type="catalytic activity">
    <reaction evidence="7">
        <text>L-dopachrome = 5,6-dihydroxyindole-2-carboxylate</text>
        <dbReference type="Rhea" id="RHEA:13041"/>
        <dbReference type="ChEBI" id="CHEBI:16875"/>
        <dbReference type="ChEBI" id="CHEBI:57509"/>
        <dbReference type="EC" id="5.3.3.12"/>
    </reaction>
</comment>
<keyword evidence="4" id="KW-0964">Secreted</keyword>
<evidence type="ECO:0000256" key="6">
    <source>
        <dbReference type="ARBA" id="ARBA00036735"/>
    </source>
</evidence>